<evidence type="ECO:0000313" key="1">
    <source>
        <dbReference type="EMBL" id="GAY24181.1"/>
    </source>
</evidence>
<evidence type="ECO:0000313" key="2">
    <source>
        <dbReference type="Proteomes" id="UP000221538"/>
    </source>
</evidence>
<dbReference type="Proteomes" id="UP000221538">
    <property type="component" value="Unassembled WGS sequence"/>
</dbReference>
<protein>
    <submittedName>
        <fullName evidence="1">Uncharacterized protein</fullName>
    </submittedName>
</protein>
<proteinExistence type="predicted"/>
<gene>
    <name evidence="1" type="ORF">SFOMI_4761</name>
</gene>
<dbReference type="RefSeq" id="WP_371873087.1">
    <property type="nucleotide sequence ID" value="NZ_BEWI01000032.1"/>
</dbReference>
<sequence>MNIVEVREINGRLEGRIATRTIDLPRSGLRKVESMNPRAPAYEVIALRSARP</sequence>
<reference evidence="1 2" key="2">
    <citation type="journal article" date="2013" name="Environ. Sci. Technol.">
        <title>The 4-tert-butylphenol-utilizing bacterium Sphingobium fuliginis OMI can degrade bisphenols via phenolic ring hydroxylation and meta-cleavage pathway.</title>
        <authorList>
            <person name="Ogata Y."/>
            <person name="Goda S."/>
            <person name="Toyama T."/>
            <person name="Sei K."/>
            <person name="Ike M."/>
        </authorList>
    </citation>
    <scope>NUCLEOTIDE SEQUENCE [LARGE SCALE GENOMIC DNA]</scope>
    <source>
        <strain evidence="1 2">OMI</strain>
    </source>
</reference>
<comment type="caution">
    <text evidence="1">The sequence shown here is derived from an EMBL/GenBank/DDBJ whole genome shotgun (WGS) entry which is preliminary data.</text>
</comment>
<dbReference type="EMBL" id="BEWI01000032">
    <property type="protein sequence ID" value="GAY24181.1"/>
    <property type="molecule type" value="Genomic_DNA"/>
</dbReference>
<dbReference type="AlphaFoldDB" id="A0A292ZMT0"/>
<accession>A0A292ZMT0</accession>
<reference evidence="1 2" key="1">
    <citation type="journal article" date="2013" name="Biodegradation">
        <title>Occurrence of 4-tert-butylphenol (4-t-BP) biodegradation in an aquatic sample caused by the presence of Spirodela polyrrhiza and isolation of a 4-t-BP-utilizing bacterium.</title>
        <authorList>
            <person name="Ogata Y."/>
            <person name="Toyama T."/>
            <person name="Yu N."/>
            <person name="Wang X."/>
            <person name="Sei K."/>
            <person name="Ike M."/>
        </authorList>
    </citation>
    <scope>NUCLEOTIDE SEQUENCE [LARGE SCALE GENOMIC DNA]</scope>
    <source>
        <strain evidence="1 2">OMI</strain>
    </source>
</reference>
<name>A0A292ZMT0_SPHSA</name>
<organism evidence="1 2">
    <name type="scientific">Sphingobium fuliginis (strain ATCC 27551)</name>
    <dbReference type="NCBI Taxonomy" id="336203"/>
    <lineage>
        <taxon>Bacteria</taxon>
        <taxon>Pseudomonadati</taxon>
        <taxon>Pseudomonadota</taxon>
        <taxon>Alphaproteobacteria</taxon>
        <taxon>Sphingomonadales</taxon>
        <taxon>Sphingomonadaceae</taxon>
        <taxon>Sphingobium</taxon>
    </lineage>
</organism>